<dbReference type="Gene3D" id="2.60.120.590">
    <property type="entry name" value="Alpha-ketoglutarate-dependent dioxygenase AlkB-like"/>
    <property type="match status" value="1"/>
</dbReference>
<feature type="compositionally biased region" description="Basic and acidic residues" evidence="2">
    <location>
        <begin position="249"/>
        <end position="261"/>
    </location>
</feature>
<accession>A0A9P0BS93</accession>
<protein>
    <recommendedName>
        <fullName evidence="5">Alpha-ketoglutarate-dependent dioxygenase AlkB-like domain-containing protein</fullName>
    </recommendedName>
</protein>
<comment type="cofactor">
    <cofactor evidence="1">
        <name>Fe(2+)</name>
        <dbReference type="ChEBI" id="CHEBI:29033"/>
    </cofactor>
</comment>
<gene>
    <name evidence="3" type="ORF">CINC_LOCUS6452</name>
</gene>
<dbReference type="OrthoDB" id="28127at2759"/>
<dbReference type="PANTHER" id="PTHR21052:SF0">
    <property type="entry name" value="ALPHA-KETOGLUTARATE-DEPENDENT DIOXYGENASE ALKB HOMOLOG 7, MITOCHONDRIAL"/>
    <property type="match status" value="1"/>
</dbReference>
<evidence type="ECO:0000256" key="1">
    <source>
        <dbReference type="ARBA" id="ARBA00001954"/>
    </source>
</evidence>
<evidence type="ECO:0008006" key="5">
    <source>
        <dbReference type="Google" id="ProtNLM"/>
    </source>
</evidence>
<dbReference type="SUPFAM" id="SSF51197">
    <property type="entry name" value="Clavaminate synthase-like"/>
    <property type="match status" value="1"/>
</dbReference>
<dbReference type="GO" id="GO:0006974">
    <property type="term" value="P:DNA damage response"/>
    <property type="evidence" value="ECO:0007669"/>
    <property type="project" value="InterPro"/>
</dbReference>
<reference evidence="3" key="1">
    <citation type="submission" date="2021-12" db="EMBL/GenBank/DDBJ databases">
        <authorList>
            <person name="King R."/>
        </authorList>
    </citation>
    <scope>NUCLEOTIDE SEQUENCE</scope>
</reference>
<proteinExistence type="predicted"/>
<dbReference type="EMBL" id="LR824024">
    <property type="protein sequence ID" value="CAH0595003.1"/>
    <property type="molecule type" value="Genomic_DNA"/>
</dbReference>
<evidence type="ECO:0000256" key="2">
    <source>
        <dbReference type="SAM" id="MobiDB-lite"/>
    </source>
</evidence>
<dbReference type="InterPro" id="IPR037151">
    <property type="entry name" value="AlkB-like_sf"/>
</dbReference>
<evidence type="ECO:0000313" key="4">
    <source>
        <dbReference type="Proteomes" id="UP001154114"/>
    </source>
</evidence>
<keyword evidence="4" id="KW-1185">Reference proteome</keyword>
<dbReference type="InterPro" id="IPR032870">
    <property type="entry name" value="ALKBH7-like"/>
</dbReference>
<dbReference type="AlphaFoldDB" id="A0A9P0BS93"/>
<dbReference type="Proteomes" id="UP001154114">
    <property type="component" value="Chromosome 21"/>
</dbReference>
<dbReference type="GO" id="GO:0006631">
    <property type="term" value="P:fatty acid metabolic process"/>
    <property type="evidence" value="ECO:0007669"/>
    <property type="project" value="TreeGrafter"/>
</dbReference>
<organism evidence="3 4">
    <name type="scientific">Chrysodeixis includens</name>
    <name type="common">Soybean looper</name>
    <name type="synonym">Pseudoplusia includens</name>
    <dbReference type="NCBI Taxonomy" id="689277"/>
    <lineage>
        <taxon>Eukaryota</taxon>
        <taxon>Metazoa</taxon>
        <taxon>Ecdysozoa</taxon>
        <taxon>Arthropoda</taxon>
        <taxon>Hexapoda</taxon>
        <taxon>Insecta</taxon>
        <taxon>Pterygota</taxon>
        <taxon>Neoptera</taxon>
        <taxon>Endopterygota</taxon>
        <taxon>Lepidoptera</taxon>
        <taxon>Glossata</taxon>
        <taxon>Ditrysia</taxon>
        <taxon>Noctuoidea</taxon>
        <taxon>Noctuidae</taxon>
        <taxon>Plusiinae</taxon>
        <taxon>Chrysodeixis</taxon>
    </lineage>
</organism>
<name>A0A9P0BS93_CHRIL</name>
<dbReference type="PANTHER" id="PTHR21052">
    <property type="entry name" value="SPERMATOGENESIS ASSOCIATED 11-RELATED"/>
    <property type="match status" value="1"/>
</dbReference>
<sequence>MHFLTITLLKSCKFKTCVSTARRAISSLLNVDVAPNTGDPNLLMFSPTWKESDEKLRATVLQDMQVYPEFITEREEIALLNELEPQLRRMRYEFDHWDNAIQGYRETERTQWTEENSVVLSRVRGLAFGADGDTLPHVHVLDLAAAGHIKPHVDAVRFCGDVIAGLCLVSSAVMRLQHSQRSELVLDALLSRRALYVMKGVARYDFTHAVLGGDDSQWAGRPLPRQRRVAVICRSRPRRDQDAAPPDQTKSRYQPDKEADL</sequence>
<feature type="region of interest" description="Disordered" evidence="2">
    <location>
        <begin position="232"/>
        <end position="261"/>
    </location>
</feature>
<dbReference type="GO" id="GO:0005759">
    <property type="term" value="C:mitochondrial matrix"/>
    <property type="evidence" value="ECO:0007669"/>
    <property type="project" value="TreeGrafter"/>
</dbReference>
<evidence type="ECO:0000313" key="3">
    <source>
        <dbReference type="EMBL" id="CAH0595003.1"/>
    </source>
</evidence>